<sequence length="98" mass="11182">MTGTPGRLMVVQHLSPDRMWGYTRIREPFEIFVFAFDVEPERYTDIRVPDGELLDWGWFTLGEGVKRMDVTNAALLTAAFRVAGGELPCAYLEDDQLL</sequence>
<dbReference type="EMBL" id="BNBD01000002">
    <property type="protein sequence ID" value="GHF33335.1"/>
    <property type="molecule type" value="Genomic_DNA"/>
</dbReference>
<protein>
    <submittedName>
        <fullName evidence="1">Uncharacterized protein</fullName>
    </submittedName>
</protein>
<comment type="caution">
    <text evidence="1">The sequence shown here is derived from an EMBL/GenBank/DDBJ whole genome shotgun (WGS) entry which is preliminary data.</text>
</comment>
<keyword evidence="2" id="KW-1185">Reference proteome</keyword>
<name>A0A919AZ06_9ACTN</name>
<gene>
    <name evidence="1" type="ORF">GCM10010218_13040</name>
</gene>
<organism evidence="1 2">
    <name type="scientific">Streptomyces mashuensis</name>
    <dbReference type="NCBI Taxonomy" id="33904"/>
    <lineage>
        <taxon>Bacteria</taxon>
        <taxon>Bacillati</taxon>
        <taxon>Actinomycetota</taxon>
        <taxon>Actinomycetes</taxon>
        <taxon>Kitasatosporales</taxon>
        <taxon>Streptomycetaceae</taxon>
        <taxon>Streptomyces</taxon>
    </lineage>
</organism>
<evidence type="ECO:0000313" key="2">
    <source>
        <dbReference type="Proteomes" id="UP000638313"/>
    </source>
</evidence>
<reference evidence="1" key="1">
    <citation type="journal article" date="2014" name="Int. J. Syst. Evol. Microbiol.">
        <title>Complete genome sequence of Corynebacterium casei LMG S-19264T (=DSM 44701T), isolated from a smear-ripened cheese.</title>
        <authorList>
            <consortium name="US DOE Joint Genome Institute (JGI-PGF)"/>
            <person name="Walter F."/>
            <person name="Albersmeier A."/>
            <person name="Kalinowski J."/>
            <person name="Ruckert C."/>
        </authorList>
    </citation>
    <scope>NUCLEOTIDE SEQUENCE</scope>
    <source>
        <strain evidence="1">JCM 4059</strain>
    </source>
</reference>
<proteinExistence type="predicted"/>
<dbReference type="AlphaFoldDB" id="A0A919AZ06"/>
<dbReference type="Proteomes" id="UP000638313">
    <property type="component" value="Unassembled WGS sequence"/>
</dbReference>
<accession>A0A919AZ06</accession>
<evidence type="ECO:0000313" key="1">
    <source>
        <dbReference type="EMBL" id="GHF33335.1"/>
    </source>
</evidence>
<reference evidence="1" key="2">
    <citation type="submission" date="2020-09" db="EMBL/GenBank/DDBJ databases">
        <authorList>
            <person name="Sun Q."/>
            <person name="Ohkuma M."/>
        </authorList>
    </citation>
    <scope>NUCLEOTIDE SEQUENCE</scope>
    <source>
        <strain evidence="1">JCM 4059</strain>
    </source>
</reference>